<dbReference type="OrthoDB" id="323926at2"/>
<dbReference type="RefSeq" id="WP_099952928.1">
    <property type="nucleotide sequence ID" value="NZ_CP028843.1"/>
</dbReference>
<dbReference type="AlphaFoldDB" id="A0A2R4WHP6"/>
<dbReference type="Proteomes" id="UP000244755">
    <property type="component" value="Chromosome 1"/>
</dbReference>
<sequence length="623" mass="66416">MTADLSWLPEPPLDFAARLAAAEALPDAQAWDALVALSRTRLDPARTNRLDRIVERRFPAGSPSGPAVRLALLGSSTLAHLAAGIRVGALRRDLRLIVSEGAYGQYRQEIDGAHLRALRPDVVLLAVDSADLLGPGDPAAGPEAASIADALDRLRSLWARARAAHGCTVIQQALLPTALPLMGSNEHRMPGSLAARTARLNAALRNAAAEDGVDLLALDDAVARWGLDTWHDPALWLRARQAVTPAAGPLYGDLVARLVGARLGRSAKALVLDLDDTLWGGTIGEDGLAGLVVGQGSAAGESFLALQSYARDLAHRGIVLAICSKNDPDLARRPFAEHPDMLLQLSDFAVVVANWDDKATNLRRIAGELRLGLDALVFVDDNPFERALVREHLPMVAVPEVPDEPALVARCLSDAGYFEAVTLTDEDRGRARAYARDGARRILGSTDLAATLAGLGMRLVGRPFDALGLPRIVQLVNKTNQFNLTTRRLREAEAAALIEDPAALTLQLRLTDRLGDNGVIAVAIGRLAGDDLVIETWLMSCRVIGRRVEEGTLAVLAAEAARRGARRLVGIFRPSGRNGMVADLYPRLGFTADAPGPDGEGRWVLDLAAYAPPADLPMVVEAG</sequence>
<feature type="domain" description="SGNH hydrolase-type esterase" evidence="1">
    <location>
        <begin position="106"/>
        <end position="225"/>
    </location>
</feature>
<dbReference type="InterPro" id="IPR010037">
    <property type="entry name" value="FkbH_domain"/>
</dbReference>
<keyword evidence="3" id="KW-1185">Reference proteome</keyword>
<accession>A0A2R4WHP6</accession>
<dbReference type="EMBL" id="CP028843">
    <property type="protein sequence ID" value="AWB21046.1"/>
    <property type="molecule type" value="Genomic_DNA"/>
</dbReference>
<proteinExistence type="predicted"/>
<dbReference type="GO" id="GO:0016788">
    <property type="term" value="F:hydrolase activity, acting on ester bonds"/>
    <property type="evidence" value="ECO:0007669"/>
    <property type="project" value="UniProtKB-ARBA"/>
</dbReference>
<evidence type="ECO:0000313" key="3">
    <source>
        <dbReference type="Proteomes" id="UP000244755"/>
    </source>
</evidence>
<name>A0A2R4WHP6_9HYPH</name>
<organism evidence="2 3">
    <name type="scientific">Methylobacterium currus</name>
    <dbReference type="NCBI Taxonomy" id="2051553"/>
    <lineage>
        <taxon>Bacteria</taxon>
        <taxon>Pseudomonadati</taxon>
        <taxon>Pseudomonadota</taxon>
        <taxon>Alphaproteobacteria</taxon>
        <taxon>Hyphomicrobiales</taxon>
        <taxon>Methylobacteriaceae</taxon>
        <taxon>Methylobacterium</taxon>
    </lineage>
</organism>
<dbReference type="InterPro" id="IPR036412">
    <property type="entry name" value="HAD-like_sf"/>
</dbReference>
<dbReference type="SUPFAM" id="SSF52266">
    <property type="entry name" value="SGNH hydrolase"/>
    <property type="match status" value="1"/>
</dbReference>
<dbReference type="Pfam" id="PF13472">
    <property type="entry name" value="Lipase_GDSL_2"/>
    <property type="match status" value="1"/>
</dbReference>
<dbReference type="NCBIfam" id="TIGR01686">
    <property type="entry name" value="FkbH"/>
    <property type="match status" value="1"/>
</dbReference>
<gene>
    <name evidence="2" type="ORF">DA075_09125</name>
</gene>
<dbReference type="NCBIfam" id="TIGR01681">
    <property type="entry name" value="HAD-SF-IIIC"/>
    <property type="match status" value="1"/>
</dbReference>
<evidence type="ECO:0000313" key="2">
    <source>
        <dbReference type="EMBL" id="AWB21046.1"/>
    </source>
</evidence>
<dbReference type="Gene3D" id="3.40.50.1000">
    <property type="entry name" value="HAD superfamily/HAD-like"/>
    <property type="match status" value="1"/>
</dbReference>
<reference evidence="2 3" key="1">
    <citation type="submission" date="2018-04" db="EMBL/GenBank/DDBJ databases">
        <title>Methylobacterium sp. PR1016A genome.</title>
        <authorList>
            <person name="Park W."/>
        </authorList>
    </citation>
    <scope>NUCLEOTIDE SEQUENCE [LARGE SCALE GENOMIC DNA]</scope>
    <source>
        <strain evidence="2 3">PR1016A</strain>
    </source>
</reference>
<dbReference type="InterPro" id="IPR013830">
    <property type="entry name" value="SGNH_hydro"/>
</dbReference>
<protein>
    <submittedName>
        <fullName evidence="2">HAD-IIIC family phosphatase</fullName>
    </submittedName>
</protein>
<evidence type="ECO:0000259" key="1">
    <source>
        <dbReference type="Pfam" id="PF13472"/>
    </source>
</evidence>
<dbReference type="InterPro" id="IPR023214">
    <property type="entry name" value="HAD_sf"/>
</dbReference>
<dbReference type="Gene3D" id="3.40.50.1110">
    <property type="entry name" value="SGNH hydrolase"/>
    <property type="match status" value="1"/>
</dbReference>
<dbReference type="InterPro" id="IPR010033">
    <property type="entry name" value="HAD_SF_ppase_IIIC"/>
</dbReference>
<dbReference type="KEGG" id="mee:DA075_09125"/>
<dbReference type="SUPFAM" id="SSF56784">
    <property type="entry name" value="HAD-like"/>
    <property type="match status" value="1"/>
</dbReference>
<dbReference type="InterPro" id="IPR036514">
    <property type="entry name" value="SGNH_hydro_sf"/>
</dbReference>